<organism evidence="3">
    <name type="scientific">Soboliphyme baturini</name>
    <dbReference type="NCBI Taxonomy" id="241478"/>
    <lineage>
        <taxon>Eukaryota</taxon>
        <taxon>Metazoa</taxon>
        <taxon>Ecdysozoa</taxon>
        <taxon>Nematoda</taxon>
        <taxon>Enoplea</taxon>
        <taxon>Dorylaimia</taxon>
        <taxon>Dioctophymatida</taxon>
        <taxon>Dioctophymatoidea</taxon>
        <taxon>Soboliphymatidae</taxon>
        <taxon>Soboliphyme</taxon>
    </lineage>
</organism>
<dbReference type="WBParaSite" id="SBAD_0000296201-mRNA-1">
    <property type="protein sequence ID" value="SBAD_0000296201-mRNA-1"/>
    <property type="gene ID" value="SBAD_0000296201"/>
</dbReference>
<name>A0A183IGT2_9BILA</name>
<reference evidence="1 2" key="2">
    <citation type="submission" date="2018-11" db="EMBL/GenBank/DDBJ databases">
        <authorList>
            <consortium name="Pathogen Informatics"/>
        </authorList>
    </citation>
    <scope>NUCLEOTIDE SEQUENCE [LARGE SCALE GENOMIC DNA]</scope>
</reference>
<dbReference type="Proteomes" id="UP000270296">
    <property type="component" value="Unassembled WGS sequence"/>
</dbReference>
<proteinExistence type="predicted"/>
<reference evidence="3" key="1">
    <citation type="submission" date="2016-06" db="UniProtKB">
        <authorList>
            <consortium name="WormBaseParasite"/>
        </authorList>
    </citation>
    <scope>IDENTIFICATION</scope>
</reference>
<evidence type="ECO:0000313" key="2">
    <source>
        <dbReference type="Proteomes" id="UP000270296"/>
    </source>
</evidence>
<sequence>MVNNAIVVYTREHRGSQTNPYRCHSFTIVELCAMMKADNADEATVKKHKRNNDALSKRFEAIKLMIPHRRNEMPLTVPTWIFVIQLVIKSNPIINKPQRRCNAPSNMANVLNGDGSIGLEG</sequence>
<evidence type="ECO:0000313" key="3">
    <source>
        <dbReference type="WBParaSite" id="SBAD_0000296201-mRNA-1"/>
    </source>
</evidence>
<keyword evidence="2" id="KW-1185">Reference proteome</keyword>
<dbReference type="EMBL" id="UZAM01007426">
    <property type="protein sequence ID" value="VDO99066.1"/>
    <property type="molecule type" value="Genomic_DNA"/>
</dbReference>
<accession>A0A183IGT2</accession>
<dbReference type="AlphaFoldDB" id="A0A183IGT2"/>
<evidence type="ECO:0000313" key="1">
    <source>
        <dbReference type="EMBL" id="VDO99066.1"/>
    </source>
</evidence>
<gene>
    <name evidence="1" type="ORF">SBAD_LOCUS2827</name>
</gene>
<protein>
    <submittedName>
        <fullName evidence="3">MADF domain-containing protein</fullName>
    </submittedName>
</protein>